<dbReference type="AlphaFoldDB" id="A0A6G0GLL7"/>
<proteinExistence type="predicted"/>
<accession>A0A6G0GLL7</accession>
<evidence type="ECO:0000313" key="3">
    <source>
        <dbReference type="EMBL" id="KAB6474643.1"/>
    </source>
</evidence>
<name>A0A6G0GLL7_PHOVU</name>
<reference evidence="4 5" key="1">
    <citation type="journal article" date="2019" name="Nat. Med.">
        <title>A library of human gut bacterial isolates paired with longitudinal multiomics data enables mechanistic microbiome research.</title>
        <authorList>
            <person name="Poyet M."/>
            <person name="Groussin M."/>
            <person name="Gibbons S.M."/>
            <person name="Avila-Pacheco J."/>
            <person name="Jiang X."/>
            <person name="Kearney S.M."/>
            <person name="Perrotta A.R."/>
            <person name="Berdy B."/>
            <person name="Zhao S."/>
            <person name="Lieberman T.D."/>
            <person name="Swanson P.K."/>
            <person name="Smith M."/>
            <person name="Roesemann S."/>
            <person name="Alexander J.E."/>
            <person name="Rich S.A."/>
            <person name="Livny J."/>
            <person name="Vlamakis H."/>
            <person name="Clish C."/>
            <person name="Bullock K."/>
            <person name="Deik A."/>
            <person name="Scott J."/>
            <person name="Pierce K.A."/>
            <person name="Xavier R.J."/>
            <person name="Alm E.J."/>
        </authorList>
    </citation>
    <scope>NUCLEOTIDE SEQUENCE [LARGE SCALE GENOMIC DNA]</scope>
    <source>
        <strain evidence="3 4">BIOML-A140</strain>
        <strain evidence="2 5">BIOML-A141</strain>
    </source>
</reference>
<gene>
    <name evidence="3" type="ORF">GAZ06_16285</name>
    <name evidence="2" type="ORF">GAZ09_15315</name>
</gene>
<dbReference type="Proteomes" id="UP000468344">
    <property type="component" value="Unassembled WGS sequence"/>
</dbReference>
<evidence type="ECO:0000313" key="4">
    <source>
        <dbReference type="Proteomes" id="UP000468344"/>
    </source>
</evidence>
<evidence type="ECO:0000256" key="1">
    <source>
        <dbReference type="SAM" id="MobiDB-lite"/>
    </source>
</evidence>
<dbReference type="Proteomes" id="UP000483142">
    <property type="component" value="Unassembled WGS sequence"/>
</dbReference>
<dbReference type="EMBL" id="WDBY01000037">
    <property type="protein sequence ID" value="KAB6474643.1"/>
    <property type="molecule type" value="Genomic_DNA"/>
</dbReference>
<comment type="caution">
    <text evidence="2">The sequence shown here is derived from an EMBL/GenBank/DDBJ whole genome shotgun (WGS) entry which is preliminary data.</text>
</comment>
<evidence type="ECO:0000313" key="5">
    <source>
        <dbReference type="Proteomes" id="UP000483142"/>
    </source>
</evidence>
<feature type="region of interest" description="Disordered" evidence="1">
    <location>
        <begin position="1"/>
        <end position="33"/>
    </location>
</feature>
<sequence length="69" mass="8006">METIRFTPQAPAAPALWPQNDSSRPVKRRVPRSVDEPKSIGYYLEGLRDIASRPDREAVLREFFKETYV</sequence>
<evidence type="ECO:0000313" key="2">
    <source>
        <dbReference type="EMBL" id="KAB6450524.1"/>
    </source>
</evidence>
<protein>
    <submittedName>
        <fullName evidence="2">Uncharacterized protein</fullName>
    </submittedName>
</protein>
<organism evidence="2 5">
    <name type="scientific">Phocaeicola vulgatus</name>
    <name type="common">Bacteroides vulgatus</name>
    <dbReference type="NCBI Taxonomy" id="821"/>
    <lineage>
        <taxon>Bacteria</taxon>
        <taxon>Pseudomonadati</taxon>
        <taxon>Bacteroidota</taxon>
        <taxon>Bacteroidia</taxon>
        <taxon>Bacteroidales</taxon>
        <taxon>Bacteroidaceae</taxon>
        <taxon>Phocaeicola</taxon>
    </lineage>
</organism>
<dbReference type="EMBL" id="WDBZ01000033">
    <property type="protein sequence ID" value="KAB6450524.1"/>
    <property type="molecule type" value="Genomic_DNA"/>
</dbReference>
<feature type="compositionally biased region" description="Low complexity" evidence="1">
    <location>
        <begin position="8"/>
        <end position="23"/>
    </location>
</feature>